<sequence>MKEIEQVEIKIETLRSKMYQVFTCNPQSSDILKISQTLDEALNLFDALKDSSESE</sequence>
<dbReference type="GO" id="GO:0043937">
    <property type="term" value="P:regulation of sporulation"/>
    <property type="evidence" value="ECO:0007669"/>
    <property type="project" value="InterPro"/>
</dbReference>
<organism evidence="1 2">
    <name type="scientific">Sediminibacillus halophilus</name>
    <dbReference type="NCBI Taxonomy" id="482461"/>
    <lineage>
        <taxon>Bacteria</taxon>
        <taxon>Bacillati</taxon>
        <taxon>Bacillota</taxon>
        <taxon>Bacilli</taxon>
        <taxon>Bacillales</taxon>
        <taxon>Bacillaceae</taxon>
        <taxon>Sediminibacillus</taxon>
    </lineage>
</organism>
<dbReference type="EMBL" id="FNHF01000001">
    <property type="protein sequence ID" value="SDL91288.1"/>
    <property type="molecule type" value="Genomic_DNA"/>
</dbReference>
<dbReference type="InterPro" id="IPR036638">
    <property type="entry name" value="HLH_DNA-bd_sf"/>
</dbReference>
<dbReference type="Proteomes" id="UP000182347">
    <property type="component" value="Unassembled WGS sequence"/>
</dbReference>
<dbReference type="SUPFAM" id="SSF140500">
    <property type="entry name" value="BAS1536-like"/>
    <property type="match status" value="1"/>
</dbReference>
<proteinExistence type="predicted"/>
<dbReference type="AlphaFoldDB" id="A0A1G9NXI2"/>
<gene>
    <name evidence="1" type="ORF">SAMN05216244_1198</name>
</gene>
<dbReference type="Pfam" id="PF09388">
    <property type="entry name" value="SpoOE-like"/>
    <property type="match status" value="1"/>
</dbReference>
<dbReference type="RefSeq" id="WP_175486756.1">
    <property type="nucleotide sequence ID" value="NZ_FNHF01000001.1"/>
</dbReference>
<dbReference type="STRING" id="482461.SAMN05216244_1198"/>
<dbReference type="GO" id="GO:0046983">
    <property type="term" value="F:protein dimerization activity"/>
    <property type="evidence" value="ECO:0007669"/>
    <property type="project" value="InterPro"/>
</dbReference>
<protein>
    <submittedName>
        <fullName evidence="1">Spo0E like sporulation regulatory protein</fullName>
    </submittedName>
</protein>
<name>A0A1G9NXI2_9BACI</name>
<reference evidence="2" key="1">
    <citation type="submission" date="2016-10" db="EMBL/GenBank/DDBJ databases">
        <authorList>
            <person name="Varghese N."/>
            <person name="Submissions S."/>
        </authorList>
    </citation>
    <scope>NUCLEOTIDE SEQUENCE [LARGE SCALE GENOMIC DNA]</scope>
    <source>
        <strain evidence="2">CGMCC 1.6199</strain>
    </source>
</reference>
<dbReference type="Gene3D" id="4.10.280.10">
    <property type="entry name" value="Helix-loop-helix DNA-binding domain"/>
    <property type="match status" value="1"/>
</dbReference>
<accession>A0A1G9NXI2</accession>
<evidence type="ECO:0000313" key="2">
    <source>
        <dbReference type="Proteomes" id="UP000182347"/>
    </source>
</evidence>
<evidence type="ECO:0000313" key="1">
    <source>
        <dbReference type="EMBL" id="SDL91288.1"/>
    </source>
</evidence>
<dbReference type="InterPro" id="IPR037208">
    <property type="entry name" value="Spo0E-like_sf"/>
</dbReference>
<dbReference type="InterPro" id="IPR018540">
    <property type="entry name" value="Spo0E-like"/>
</dbReference>
<keyword evidence="2" id="KW-1185">Reference proteome</keyword>